<dbReference type="EMBL" id="KM462875">
    <property type="protein sequence ID" value="AIT94633.1"/>
    <property type="molecule type" value="Genomic_DNA"/>
</dbReference>
<evidence type="ECO:0000259" key="1">
    <source>
        <dbReference type="Pfam" id="PF00961"/>
    </source>
</evidence>
<proteinExistence type="predicted"/>
<keyword evidence="2" id="KW-0255">Endonuclease</keyword>
<dbReference type="GO" id="GO:0004519">
    <property type="term" value="F:endonuclease activity"/>
    <property type="evidence" value="ECO:0007669"/>
    <property type="project" value="UniProtKB-KW"/>
</dbReference>
<geneLocation type="chloroplast" evidence="2"/>
<name>A0A097KN86_9CHLO</name>
<keyword evidence="2" id="KW-0378">Hydrolase</keyword>
<dbReference type="Pfam" id="PF00961">
    <property type="entry name" value="LAGLIDADG_1"/>
    <property type="match status" value="1"/>
</dbReference>
<evidence type="ECO:0000313" key="2">
    <source>
        <dbReference type="EMBL" id="AIT94633.1"/>
    </source>
</evidence>
<dbReference type="PANTHER" id="PTHR37520">
    <property type="entry name" value="INTRON-ENCODED DNA ENDONUCLEASE AI2A-RELATED"/>
    <property type="match status" value="1"/>
</dbReference>
<dbReference type="InterPro" id="IPR027434">
    <property type="entry name" value="Homing_endonucl"/>
</dbReference>
<sequence length="279" mass="32365">MKKKLVKIKQCMEKNSETGWNQWLAGIIDGDGYLAISKDGYAYLEITMDINDEIALSQIKRKLGGTVTPRSGSKSIRFRIKNKAGMVNCINCINGEIRNSIRIEQFQKVCHHLQIPYIPAKPLTLDNGYTAGLFDADGTITICVNKSSAKDSIRSGIEGKIARLCYSRDYHQLTLKITNKYKENVSIFKHLFEIGEICCDNSRKTGPIYHWYFRSYSDVFQFLQYLKKHPLRSAKKNRLFLLNLYFSLKKRKAHLADYESIQFKNWKNFCKKWFSIVEN</sequence>
<protein>
    <submittedName>
        <fullName evidence="2">Putative LAGLIDADG homing endonuclease</fullName>
    </submittedName>
</protein>
<dbReference type="PANTHER" id="PTHR37520:SF1">
    <property type="entry name" value="INTRON-ENCODED DNA ENDONUCLEASE AI2A-RELATED"/>
    <property type="match status" value="1"/>
</dbReference>
<keyword evidence="2" id="KW-0934">Plastid</keyword>
<accession>A0A097KN86</accession>
<dbReference type="SUPFAM" id="SSF55608">
    <property type="entry name" value="Homing endonucleases"/>
    <property type="match status" value="2"/>
</dbReference>
<keyword evidence="2" id="KW-0150">Chloroplast</keyword>
<keyword evidence="2" id="KW-0540">Nuclease</keyword>
<feature type="domain" description="Homing endonuclease LAGLIDADG" evidence="1">
    <location>
        <begin position="131"/>
        <end position="240"/>
    </location>
</feature>
<organism evidence="2">
    <name type="scientific">Pleurastrosarcina brevispinosa</name>
    <dbReference type="NCBI Taxonomy" id="163096"/>
    <lineage>
        <taxon>Eukaryota</taxon>
        <taxon>Viridiplantae</taxon>
        <taxon>Chlorophyta</taxon>
        <taxon>core chlorophytes</taxon>
        <taxon>Trebouxiophyceae</taxon>
        <taxon>Trebouxiophyceae incertae sedis</taxon>
        <taxon>Pleurastrosarcina</taxon>
    </lineage>
</organism>
<dbReference type="Gene3D" id="3.10.28.10">
    <property type="entry name" value="Homing endonucleases"/>
    <property type="match status" value="2"/>
</dbReference>
<dbReference type="AlphaFoldDB" id="A0A097KN86"/>
<gene>
    <name evidence="2" type="primary">orf279</name>
</gene>
<dbReference type="InterPro" id="IPR004860">
    <property type="entry name" value="LAGLIDADG_dom"/>
</dbReference>
<reference evidence="2" key="1">
    <citation type="journal article" date="2014" name="BMC Evol. Biol.">
        <title>Chloroplast phylogenomic analysis resolves deep-level relationships within the green algal class Trebouxiophyceae.</title>
        <authorList>
            <person name="Lemieux C."/>
            <person name="Otis C."/>
            <person name="Turmel M."/>
        </authorList>
    </citation>
    <scope>NUCLEOTIDE SEQUENCE</scope>
</reference>